<organism evidence="14 15">
    <name type="scientific">Salininema proteolyticum</name>
    <dbReference type="NCBI Taxonomy" id="1607685"/>
    <lineage>
        <taxon>Bacteria</taxon>
        <taxon>Bacillati</taxon>
        <taxon>Actinomycetota</taxon>
        <taxon>Actinomycetes</taxon>
        <taxon>Glycomycetales</taxon>
        <taxon>Glycomycetaceae</taxon>
        <taxon>Salininema</taxon>
    </lineage>
</organism>
<keyword evidence="10" id="KW-1133">Transmembrane helix</keyword>
<dbReference type="CDD" id="cd16917">
    <property type="entry name" value="HATPase_UhpB-NarQ-NarX-like"/>
    <property type="match status" value="1"/>
</dbReference>
<dbReference type="Proteomes" id="UP001595823">
    <property type="component" value="Unassembled WGS sequence"/>
</dbReference>
<feature type="region of interest" description="Disordered" evidence="9">
    <location>
        <begin position="361"/>
        <end position="385"/>
    </location>
</feature>
<accession>A0ABV8TYC2</accession>
<feature type="transmembrane region" description="Helical" evidence="10">
    <location>
        <begin position="142"/>
        <end position="162"/>
    </location>
</feature>
<evidence type="ECO:0000313" key="14">
    <source>
        <dbReference type="EMBL" id="MFC4335420.1"/>
    </source>
</evidence>
<evidence type="ECO:0000259" key="13">
    <source>
        <dbReference type="Pfam" id="PF23539"/>
    </source>
</evidence>
<keyword evidence="3" id="KW-0597">Phosphoprotein</keyword>
<reference evidence="15" key="1">
    <citation type="journal article" date="2019" name="Int. J. Syst. Evol. Microbiol.">
        <title>The Global Catalogue of Microorganisms (GCM) 10K type strain sequencing project: providing services to taxonomists for standard genome sequencing and annotation.</title>
        <authorList>
            <consortium name="The Broad Institute Genomics Platform"/>
            <consortium name="The Broad Institute Genome Sequencing Center for Infectious Disease"/>
            <person name="Wu L."/>
            <person name="Ma J."/>
        </authorList>
    </citation>
    <scope>NUCLEOTIDE SEQUENCE [LARGE SCALE GENOMIC DNA]</scope>
    <source>
        <strain evidence="15">IBRC-M 10908</strain>
    </source>
</reference>
<dbReference type="InterPro" id="IPR003594">
    <property type="entry name" value="HATPase_dom"/>
</dbReference>
<keyword evidence="5" id="KW-0547">Nucleotide-binding</keyword>
<evidence type="ECO:0000256" key="6">
    <source>
        <dbReference type="ARBA" id="ARBA00022777"/>
    </source>
</evidence>
<evidence type="ECO:0000313" key="15">
    <source>
        <dbReference type="Proteomes" id="UP001595823"/>
    </source>
</evidence>
<keyword evidence="15" id="KW-1185">Reference proteome</keyword>
<dbReference type="RefSeq" id="WP_380620226.1">
    <property type="nucleotide sequence ID" value="NZ_JBHSDK010000013.1"/>
</dbReference>
<evidence type="ECO:0000256" key="10">
    <source>
        <dbReference type="SAM" id="Phobius"/>
    </source>
</evidence>
<keyword evidence="6 14" id="KW-0418">Kinase</keyword>
<feature type="domain" description="Histidine kinase/HSP90-like ATPase" evidence="11">
    <location>
        <begin position="296"/>
        <end position="381"/>
    </location>
</feature>
<dbReference type="InterPro" id="IPR011712">
    <property type="entry name" value="Sig_transdc_His_kin_sub3_dim/P"/>
</dbReference>
<dbReference type="InterPro" id="IPR036890">
    <property type="entry name" value="HATPase_C_sf"/>
</dbReference>
<dbReference type="Pfam" id="PF07730">
    <property type="entry name" value="HisKA_3"/>
    <property type="match status" value="1"/>
</dbReference>
<dbReference type="Gene3D" id="3.30.565.10">
    <property type="entry name" value="Histidine kinase-like ATPase, C-terminal domain"/>
    <property type="match status" value="1"/>
</dbReference>
<feature type="region of interest" description="Disordered" evidence="9">
    <location>
        <begin position="330"/>
        <end position="349"/>
    </location>
</feature>
<feature type="compositionally biased region" description="Gly residues" evidence="9">
    <location>
        <begin position="361"/>
        <end position="374"/>
    </location>
</feature>
<dbReference type="EMBL" id="JBHSDK010000013">
    <property type="protein sequence ID" value="MFC4335420.1"/>
    <property type="molecule type" value="Genomic_DNA"/>
</dbReference>
<evidence type="ECO:0000256" key="9">
    <source>
        <dbReference type="SAM" id="MobiDB-lite"/>
    </source>
</evidence>
<dbReference type="SUPFAM" id="SSF55874">
    <property type="entry name" value="ATPase domain of HSP90 chaperone/DNA topoisomerase II/histidine kinase"/>
    <property type="match status" value="1"/>
</dbReference>
<keyword evidence="4" id="KW-0808">Transferase</keyword>
<keyword evidence="10" id="KW-0812">Transmembrane</keyword>
<dbReference type="EC" id="2.7.13.3" evidence="2"/>
<feature type="domain" description="Signal transduction histidine kinase subgroup 3 dimerisation and phosphoacceptor" evidence="12">
    <location>
        <begin position="184"/>
        <end position="248"/>
    </location>
</feature>
<comment type="caution">
    <text evidence="14">The sequence shown here is derived from an EMBL/GenBank/DDBJ whole genome shotgun (WGS) entry which is preliminary data.</text>
</comment>
<dbReference type="PANTHER" id="PTHR24421:SF10">
    <property type="entry name" value="NITRATE_NITRITE SENSOR PROTEIN NARQ"/>
    <property type="match status" value="1"/>
</dbReference>
<keyword evidence="10" id="KW-0472">Membrane</keyword>
<dbReference type="GO" id="GO:0016301">
    <property type="term" value="F:kinase activity"/>
    <property type="evidence" value="ECO:0007669"/>
    <property type="project" value="UniProtKB-KW"/>
</dbReference>
<evidence type="ECO:0000259" key="11">
    <source>
        <dbReference type="Pfam" id="PF02518"/>
    </source>
</evidence>
<dbReference type="Gene3D" id="1.20.5.1930">
    <property type="match status" value="1"/>
</dbReference>
<evidence type="ECO:0000256" key="5">
    <source>
        <dbReference type="ARBA" id="ARBA00022741"/>
    </source>
</evidence>
<dbReference type="Pfam" id="PF23539">
    <property type="entry name" value="DUF7134"/>
    <property type="match status" value="1"/>
</dbReference>
<evidence type="ECO:0000256" key="1">
    <source>
        <dbReference type="ARBA" id="ARBA00000085"/>
    </source>
</evidence>
<dbReference type="InterPro" id="IPR050482">
    <property type="entry name" value="Sensor_HK_TwoCompSys"/>
</dbReference>
<evidence type="ECO:0000256" key="4">
    <source>
        <dbReference type="ARBA" id="ARBA00022679"/>
    </source>
</evidence>
<dbReference type="InterPro" id="IPR055558">
    <property type="entry name" value="DUF7134"/>
</dbReference>
<name>A0ABV8TYC2_9ACTN</name>
<proteinExistence type="predicted"/>
<sequence length="385" mass="41308">MNVLRRISERWRRLDVVVRDLPLAVVLIAVSFWPVFEGRETQLGDLPQRPFDAYAAILLASLCLPLAARRRLPATSLAVIAAAFSVSVLTGYHFVAGSALPFALLSAGIHLDRHRRAAAAVLTTAYIALAVALNRLDSPETISAYIAFYLMLAAVWAIGSWVRSSRAAEAAQRRRVAETTRAAERARIARELHDVVTHHVTAMVVQTEAARYLTGAPDRLDRTLSDVTDTGRRAIGDLRHLLDLLDPDHDQGPDRTSALGRLSTLVEQARRAGQPIEFTEEGTSAAAAGSADFVAYRTVQEALTNALKYAHGSPTSVRVHHGANAITVEVGTGRPESPTEAGNGSGRGLAGLRERVDVLGGEFGAGPRPDGGFGVRARIPTGSRT</sequence>
<dbReference type="PANTHER" id="PTHR24421">
    <property type="entry name" value="NITRATE/NITRITE SENSOR PROTEIN NARX-RELATED"/>
    <property type="match status" value="1"/>
</dbReference>
<feature type="transmembrane region" description="Helical" evidence="10">
    <location>
        <begin position="21"/>
        <end position="39"/>
    </location>
</feature>
<evidence type="ECO:0000256" key="7">
    <source>
        <dbReference type="ARBA" id="ARBA00022840"/>
    </source>
</evidence>
<protein>
    <recommendedName>
        <fullName evidence="2">histidine kinase</fullName>
        <ecNumber evidence="2">2.7.13.3</ecNumber>
    </recommendedName>
</protein>
<feature type="transmembrane region" description="Helical" evidence="10">
    <location>
        <begin position="117"/>
        <end position="136"/>
    </location>
</feature>
<evidence type="ECO:0000256" key="2">
    <source>
        <dbReference type="ARBA" id="ARBA00012438"/>
    </source>
</evidence>
<evidence type="ECO:0000256" key="3">
    <source>
        <dbReference type="ARBA" id="ARBA00022553"/>
    </source>
</evidence>
<keyword evidence="7" id="KW-0067">ATP-binding</keyword>
<gene>
    <name evidence="14" type="ORF">ACFPET_09445</name>
</gene>
<keyword evidence="8" id="KW-0902">Two-component regulatory system</keyword>
<feature type="domain" description="DUF7134" evidence="13">
    <location>
        <begin position="10"/>
        <end position="165"/>
    </location>
</feature>
<feature type="transmembrane region" description="Helical" evidence="10">
    <location>
        <begin position="80"/>
        <end position="105"/>
    </location>
</feature>
<evidence type="ECO:0000256" key="8">
    <source>
        <dbReference type="ARBA" id="ARBA00023012"/>
    </source>
</evidence>
<evidence type="ECO:0000259" key="12">
    <source>
        <dbReference type="Pfam" id="PF07730"/>
    </source>
</evidence>
<feature type="transmembrane region" description="Helical" evidence="10">
    <location>
        <begin position="51"/>
        <end position="68"/>
    </location>
</feature>
<dbReference type="Pfam" id="PF02518">
    <property type="entry name" value="HATPase_c"/>
    <property type="match status" value="1"/>
</dbReference>
<comment type="catalytic activity">
    <reaction evidence="1">
        <text>ATP + protein L-histidine = ADP + protein N-phospho-L-histidine.</text>
        <dbReference type="EC" id="2.7.13.3"/>
    </reaction>
</comment>